<accession>A0A411MIP1</accession>
<sequence>MSTPVRPAIDQLKELASGAPPFSYWPQTWAWGVLLAVLLFSLGAWGAWRWRQWWRDRYRRQALLRLDQLRAAPAEQRLAALRELPELLKRTALSMLGAPPVASLGGASWQAFLAAHARYPLPAGFAFDLQQIAYGPDAQLQSLDEASVAALFSTSRRWIETHHVAV</sequence>
<reference evidence="2 3" key="1">
    <citation type="submission" date="2019-02" db="EMBL/GenBank/DDBJ databases">
        <title>Complete genome sequence of Pseudomonas sp. SNU WT1 isolated from rainbow trout.</title>
        <authorList>
            <person name="Oh W.T."/>
            <person name="Park S.C."/>
        </authorList>
    </citation>
    <scope>NUCLEOTIDE SEQUENCE [LARGE SCALE GENOMIC DNA]</scope>
    <source>
        <strain evidence="2 3">SNU WT1</strain>
    </source>
</reference>
<evidence type="ECO:0000313" key="3">
    <source>
        <dbReference type="Proteomes" id="UP000291130"/>
    </source>
</evidence>
<protein>
    <submittedName>
        <fullName evidence="2">DUF4381 domain-containing protein</fullName>
    </submittedName>
</protein>
<dbReference type="OrthoDB" id="5406089at2"/>
<evidence type="ECO:0000313" key="2">
    <source>
        <dbReference type="EMBL" id="QBF26718.1"/>
    </source>
</evidence>
<evidence type="ECO:0000256" key="1">
    <source>
        <dbReference type="SAM" id="Phobius"/>
    </source>
</evidence>
<dbReference type="Proteomes" id="UP000291130">
    <property type="component" value="Chromosome"/>
</dbReference>
<dbReference type="RefSeq" id="WP_130264585.1">
    <property type="nucleotide sequence ID" value="NZ_CP035952.1"/>
</dbReference>
<proteinExistence type="predicted"/>
<organism evidence="2 3">
    <name type="scientific">Pseudomonas tructae</name>
    <dbReference type="NCBI Taxonomy" id="2518644"/>
    <lineage>
        <taxon>Bacteria</taxon>
        <taxon>Pseudomonadati</taxon>
        <taxon>Pseudomonadota</taxon>
        <taxon>Gammaproteobacteria</taxon>
        <taxon>Pseudomonadales</taxon>
        <taxon>Pseudomonadaceae</taxon>
        <taxon>Pseudomonas</taxon>
    </lineage>
</organism>
<dbReference type="AlphaFoldDB" id="A0A411MIP1"/>
<keyword evidence="3" id="KW-1185">Reference proteome</keyword>
<keyword evidence="1" id="KW-1133">Transmembrane helix</keyword>
<dbReference type="EMBL" id="CP035952">
    <property type="protein sequence ID" value="QBF26718.1"/>
    <property type="molecule type" value="Genomic_DNA"/>
</dbReference>
<dbReference type="Pfam" id="PF14316">
    <property type="entry name" value="DUF4381"/>
    <property type="match status" value="1"/>
</dbReference>
<keyword evidence="1" id="KW-0812">Transmembrane</keyword>
<dbReference type="KEGG" id="ptk:EXN22_13805"/>
<name>A0A411MIP1_9PSED</name>
<keyword evidence="1" id="KW-0472">Membrane</keyword>
<gene>
    <name evidence="2" type="ORF">EXN22_13805</name>
</gene>
<dbReference type="InterPro" id="IPR025489">
    <property type="entry name" value="DUF4381"/>
</dbReference>
<feature type="transmembrane region" description="Helical" evidence="1">
    <location>
        <begin position="29"/>
        <end position="50"/>
    </location>
</feature>